<gene>
    <name evidence="1" type="ORF">DARMORV10_C06P32670.1</name>
</gene>
<proteinExistence type="predicted"/>
<name>A0A816QJI3_BRANA</name>
<reference evidence="1" key="1">
    <citation type="submission" date="2021-01" db="EMBL/GenBank/DDBJ databases">
        <authorList>
            <consortium name="Genoscope - CEA"/>
            <person name="William W."/>
        </authorList>
    </citation>
    <scope>NUCLEOTIDE SEQUENCE</scope>
</reference>
<organism evidence="1">
    <name type="scientific">Brassica napus</name>
    <name type="common">Rape</name>
    <dbReference type="NCBI Taxonomy" id="3708"/>
    <lineage>
        <taxon>Eukaryota</taxon>
        <taxon>Viridiplantae</taxon>
        <taxon>Streptophyta</taxon>
        <taxon>Embryophyta</taxon>
        <taxon>Tracheophyta</taxon>
        <taxon>Spermatophyta</taxon>
        <taxon>Magnoliopsida</taxon>
        <taxon>eudicotyledons</taxon>
        <taxon>Gunneridae</taxon>
        <taxon>Pentapetalae</taxon>
        <taxon>rosids</taxon>
        <taxon>malvids</taxon>
        <taxon>Brassicales</taxon>
        <taxon>Brassicaceae</taxon>
        <taxon>Brassiceae</taxon>
        <taxon>Brassica</taxon>
    </lineage>
</organism>
<dbReference type="EMBL" id="HG994370">
    <property type="protein sequence ID" value="CAF2060989.1"/>
    <property type="molecule type" value="Genomic_DNA"/>
</dbReference>
<sequence>MTQLMRYLPRRVYCWLKTISKPSPGPKLVLGLREFLEGFPSG</sequence>
<dbReference type="AlphaFoldDB" id="A0A816QJI3"/>
<protein>
    <submittedName>
        <fullName evidence="1">(rape) hypothetical protein</fullName>
    </submittedName>
</protein>
<dbReference type="Proteomes" id="UP001295469">
    <property type="component" value="Chromosome C06"/>
</dbReference>
<accession>A0A816QJI3</accession>
<evidence type="ECO:0000313" key="1">
    <source>
        <dbReference type="EMBL" id="CAF2060989.1"/>
    </source>
</evidence>